<gene>
    <name evidence="3" type="ORF">C8F04DRAFT_1043002</name>
</gene>
<comment type="caution">
    <text evidence="3">The sequence shown here is derived from an EMBL/GenBank/DDBJ whole genome shotgun (WGS) entry which is preliminary data.</text>
</comment>
<name>A0AAD6X048_9AGAR</name>
<evidence type="ECO:0000259" key="2">
    <source>
        <dbReference type="SMART" id="SM00198"/>
    </source>
</evidence>
<evidence type="ECO:0000313" key="3">
    <source>
        <dbReference type="EMBL" id="KAJ7029886.1"/>
    </source>
</evidence>
<dbReference type="Proteomes" id="UP001218188">
    <property type="component" value="Unassembled WGS sequence"/>
</dbReference>
<dbReference type="EMBL" id="JARJCM010000096">
    <property type="protein sequence ID" value="KAJ7029886.1"/>
    <property type="molecule type" value="Genomic_DNA"/>
</dbReference>
<evidence type="ECO:0000256" key="1">
    <source>
        <dbReference type="SAM" id="SignalP"/>
    </source>
</evidence>
<dbReference type="SMART" id="SM00198">
    <property type="entry name" value="SCP"/>
    <property type="match status" value="1"/>
</dbReference>
<dbReference type="InterPro" id="IPR035940">
    <property type="entry name" value="CAP_sf"/>
</dbReference>
<dbReference type="Gene3D" id="3.40.33.10">
    <property type="entry name" value="CAP"/>
    <property type="match status" value="1"/>
</dbReference>
<dbReference type="InterPro" id="IPR014044">
    <property type="entry name" value="CAP_dom"/>
</dbReference>
<dbReference type="InterPro" id="IPR001283">
    <property type="entry name" value="CRISP-related"/>
</dbReference>
<dbReference type="PANTHER" id="PTHR10334">
    <property type="entry name" value="CYSTEINE-RICH SECRETORY PROTEIN-RELATED"/>
    <property type="match status" value="1"/>
</dbReference>
<dbReference type="SUPFAM" id="SSF55797">
    <property type="entry name" value="PR-1-like"/>
    <property type="match status" value="1"/>
</dbReference>
<keyword evidence="4" id="KW-1185">Reference proteome</keyword>
<reference evidence="3" key="1">
    <citation type="submission" date="2023-03" db="EMBL/GenBank/DDBJ databases">
        <title>Massive genome expansion in bonnet fungi (Mycena s.s.) driven by repeated elements and novel gene families across ecological guilds.</title>
        <authorList>
            <consortium name="Lawrence Berkeley National Laboratory"/>
            <person name="Harder C.B."/>
            <person name="Miyauchi S."/>
            <person name="Viragh M."/>
            <person name="Kuo A."/>
            <person name="Thoen E."/>
            <person name="Andreopoulos B."/>
            <person name="Lu D."/>
            <person name="Skrede I."/>
            <person name="Drula E."/>
            <person name="Henrissat B."/>
            <person name="Morin E."/>
            <person name="Kohler A."/>
            <person name="Barry K."/>
            <person name="LaButti K."/>
            <person name="Morin E."/>
            <person name="Salamov A."/>
            <person name="Lipzen A."/>
            <person name="Mereny Z."/>
            <person name="Hegedus B."/>
            <person name="Baldrian P."/>
            <person name="Stursova M."/>
            <person name="Weitz H."/>
            <person name="Taylor A."/>
            <person name="Grigoriev I.V."/>
            <person name="Nagy L.G."/>
            <person name="Martin F."/>
            <person name="Kauserud H."/>
        </authorList>
    </citation>
    <scope>NUCLEOTIDE SEQUENCE</scope>
    <source>
        <strain evidence="3">CBHHK200</strain>
    </source>
</reference>
<dbReference type="AlphaFoldDB" id="A0AAD6X048"/>
<protein>
    <submittedName>
        <fullName evidence="3">CAP domain-containing protein</fullName>
    </submittedName>
</protein>
<dbReference type="Pfam" id="PF00188">
    <property type="entry name" value="CAP"/>
    <property type="match status" value="1"/>
</dbReference>
<keyword evidence="1" id="KW-0732">Signal</keyword>
<feature type="signal peptide" evidence="1">
    <location>
        <begin position="1"/>
        <end position="20"/>
    </location>
</feature>
<proteinExistence type="predicted"/>
<evidence type="ECO:0000313" key="4">
    <source>
        <dbReference type="Proteomes" id="UP001218188"/>
    </source>
</evidence>
<feature type="chain" id="PRO_5041909845" evidence="1">
    <location>
        <begin position="21"/>
        <end position="176"/>
    </location>
</feature>
<sequence>MTRFLLFSLTIGCFLSSVLAFPARVRDDNGSDASDADVQAYLDTHNSVRAQHGAVNLAWDNTLAAAAQEWADRCVFEHSNGQLGPFGENLAAGSPASSFPIPVAIQAWANEASEYDPNNPVPSHWTQMVWKATTQLGCAVQTCPDLFPGFPPAAFYVCEYSPAGNVIGQFPQNVQP</sequence>
<feature type="domain" description="SCP" evidence="2">
    <location>
        <begin position="36"/>
        <end position="168"/>
    </location>
</feature>
<dbReference type="PRINTS" id="PR00837">
    <property type="entry name" value="V5TPXLIKE"/>
</dbReference>
<accession>A0AAD6X048</accession>
<organism evidence="3 4">
    <name type="scientific">Mycena alexandri</name>
    <dbReference type="NCBI Taxonomy" id="1745969"/>
    <lineage>
        <taxon>Eukaryota</taxon>
        <taxon>Fungi</taxon>
        <taxon>Dikarya</taxon>
        <taxon>Basidiomycota</taxon>
        <taxon>Agaricomycotina</taxon>
        <taxon>Agaricomycetes</taxon>
        <taxon>Agaricomycetidae</taxon>
        <taxon>Agaricales</taxon>
        <taxon>Marasmiineae</taxon>
        <taxon>Mycenaceae</taxon>
        <taxon>Mycena</taxon>
    </lineage>
</organism>